<dbReference type="SUPFAM" id="SSF109604">
    <property type="entry name" value="HD-domain/PDEase-like"/>
    <property type="match status" value="1"/>
</dbReference>
<dbReference type="GO" id="GO:0006402">
    <property type="term" value="P:mRNA catabolic process"/>
    <property type="evidence" value="ECO:0007669"/>
    <property type="project" value="InterPro"/>
</dbReference>
<evidence type="ECO:0000256" key="4">
    <source>
        <dbReference type="ARBA" id="ARBA00022884"/>
    </source>
</evidence>
<keyword evidence="1" id="KW-0540">Nuclease</keyword>
<dbReference type="InterPro" id="IPR006674">
    <property type="entry name" value="HD_domain"/>
</dbReference>
<evidence type="ECO:0000256" key="5">
    <source>
        <dbReference type="SAM" id="MobiDB-lite"/>
    </source>
</evidence>
<organism evidence="8">
    <name type="scientific">hydrothermal vent metagenome</name>
    <dbReference type="NCBI Taxonomy" id="652676"/>
    <lineage>
        <taxon>unclassified sequences</taxon>
        <taxon>metagenomes</taxon>
        <taxon>ecological metagenomes</taxon>
    </lineage>
</organism>
<proteinExistence type="inferred from homology"/>
<dbReference type="Gene3D" id="3.30.1370.10">
    <property type="entry name" value="K Homology domain, type 1"/>
    <property type="match status" value="1"/>
</dbReference>
<feature type="domain" description="HD" evidence="7">
    <location>
        <begin position="328"/>
        <end position="420"/>
    </location>
</feature>
<dbReference type="PROSITE" id="PS50084">
    <property type="entry name" value="KH_TYPE_1"/>
    <property type="match status" value="1"/>
</dbReference>
<dbReference type="CDD" id="cd22431">
    <property type="entry name" value="KH-I_RNaseY"/>
    <property type="match status" value="1"/>
</dbReference>
<keyword evidence="2" id="KW-0255">Endonuclease</keyword>
<dbReference type="PANTHER" id="PTHR12826:SF15">
    <property type="entry name" value="RIBONUCLEASE Y"/>
    <property type="match status" value="1"/>
</dbReference>
<dbReference type="CDD" id="cd00077">
    <property type="entry name" value="HDc"/>
    <property type="match status" value="1"/>
</dbReference>
<dbReference type="GO" id="GO:0003723">
    <property type="term" value="F:RNA binding"/>
    <property type="evidence" value="ECO:0007669"/>
    <property type="project" value="UniProtKB-KW"/>
</dbReference>
<keyword evidence="3 8" id="KW-0378">Hydrolase</keyword>
<dbReference type="PANTHER" id="PTHR12826">
    <property type="entry name" value="RIBONUCLEASE Y"/>
    <property type="match status" value="1"/>
</dbReference>
<dbReference type="Pfam" id="PF00013">
    <property type="entry name" value="KH_1"/>
    <property type="match status" value="1"/>
</dbReference>
<reference evidence="8" key="1">
    <citation type="submission" date="2015-10" db="EMBL/GenBank/DDBJ databases">
        <authorList>
            <person name="Gilbert D.G."/>
        </authorList>
    </citation>
    <scope>NUCLEOTIDE SEQUENCE</scope>
</reference>
<dbReference type="InterPro" id="IPR003607">
    <property type="entry name" value="HD/PDEase_dom"/>
</dbReference>
<dbReference type="SUPFAM" id="SSF54791">
    <property type="entry name" value="Eukaryotic type KH-domain (KH-domain type I)"/>
    <property type="match status" value="1"/>
</dbReference>
<accession>A0A160V8Q1</accession>
<dbReference type="InterPro" id="IPR004088">
    <property type="entry name" value="KH_dom_type_1"/>
</dbReference>
<evidence type="ECO:0000256" key="6">
    <source>
        <dbReference type="SAM" id="Phobius"/>
    </source>
</evidence>
<dbReference type="GO" id="GO:0004519">
    <property type="term" value="F:endonuclease activity"/>
    <property type="evidence" value="ECO:0007669"/>
    <property type="project" value="UniProtKB-KW"/>
</dbReference>
<dbReference type="NCBIfam" id="TIGR00277">
    <property type="entry name" value="HDIG"/>
    <property type="match status" value="1"/>
</dbReference>
<evidence type="ECO:0000256" key="2">
    <source>
        <dbReference type="ARBA" id="ARBA00022759"/>
    </source>
</evidence>
<gene>
    <name evidence="8" type="ORF">MGWOODY_Clf1860</name>
</gene>
<keyword evidence="6" id="KW-0472">Membrane</keyword>
<name>A0A160V8Q1_9ZZZZ</name>
<dbReference type="InterPro" id="IPR036612">
    <property type="entry name" value="KH_dom_type_1_sf"/>
</dbReference>
<dbReference type="InterPro" id="IPR022711">
    <property type="entry name" value="RNase_Y_N"/>
</dbReference>
<feature type="region of interest" description="Disordered" evidence="5">
    <location>
        <begin position="73"/>
        <end position="95"/>
    </location>
</feature>
<dbReference type="Pfam" id="PF01966">
    <property type="entry name" value="HD"/>
    <property type="match status" value="1"/>
</dbReference>
<evidence type="ECO:0000313" key="8">
    <source>
        <dbReference type="EMBL" id="CUV02366.1"/>
    </source>
</evidence>
<keyword evidence="4" id="KW-0694">RNA-binding</keyword>
<dbReference type="GO" id="GO:0016787">
    <property type="term" value="F:hydrolase activity"/>
    <property type="evidence" value="ECO:0007669"/>
    <property type="project" value="UniProtKB-KW"/>
</dbReference>
<evidence type="ECO:0000259" key="7">
    <source>
        <dbReference type="PROSITE" id="PS51831"/>
    </source>
</evidence>
<dbReference type="SMART" id="SM00471">
    <property type="entry name" value="HDc"/>
    <property type="match status" value="1"/>
</dbReference>
<sequence>MITVEIIIVILAVLAAAGIGVAIWLALKSRSDAAAAQTAGESAKGIITQAEEDSRKVLLAAQEEALKLRNETESDLKNQRQEFHRMESRHLQREEQLERKIEAQDEKERDLISKESDVERVRVEAEELKAEQSKALEQVAGLSVEEAREQVVRRGEEEAVHDLSKRYYELEKEYKEKSTQNARKIITVAINRLATDVVSEITTSTVSLPNDEMKGRLIGREGRNIRTLEGLTGVDVIIDDTPEAVTVSCFDPVRREVARLALEKLVSDGRIQPARIEEMVNRAQEEIDQTILKAGEQATFDAGVSGLDSELIRLLGQLKYRYSYGENVLKHSIEVSLLSGMLAAEAGANVQVAKMGGLLHDIGKAVTHEVSGPHAEIGAEIARKHGINHSSYRGILEHHSDDHETVESFLVATADAISASRPGARRESLELYVKRLKELEEVASSFNGVERVFAIQAGREVRVMVKPDDLNDIEAATLARNIAKKVEEDLVFPGQIKVTVIRETRNVEYAK</sequence>
<dbReference type="Gene3D" id="1.10.3210.10">
    <property type="entry name" value="Hypothetical protein af1432"/>
    <property type="match status" value="1"/>
</dbReference>
<dbReference type="InterPro" id="IPR004087">
    <property type="entry name" value="KH_dom"/>
</dbReference>
<dbReference type="InterPro" id="IPR017705">
    <property type="entry name" value="Ribonuclease_Y"/>
</dbReference>
<feature type="transmembrane region" description="Helical" evidence="6">
    <location>
        <begin position="6"/>
        <end position="27"/>
    </location>
</feature>
<dbReference type="PROSITE" id="PS51831">
    <property type="entry name" value="HD"/>
    <property type="match status" value="1"/>
</dbReference>
<evidence type="ECO:0000256" key="3">
    <source>
        <dbReference type="ARBA" id="ARBA00022801"/>
    </source>
</evidence>
<dbReference type="Pfam" id="PF12072">
    <property type="entry name" value="RNase_Y_N"/>
    <property type="match status" value="1"/>
</dbReference>
<dbReference type="SMART" id="SM00322">
    <property type="entry name" value="KH"/>
    <property type="match status" value="1"/>
</dbReference>
<dbReference type="NCBIfam" id="TIGR03319">
    <property type="entry name" value="RNase_Y"/>
    <property type="match status" value="1"/>
</dbReference>
<keyword evidence="6" id="KW-0812">Transmembrane</keyword>
<dbReference type="InterPro" id="IPR006675">
    <property type="entry name" value="HDIG_dom"/>
</dbReference>
<dbReference type="GO" id="GO:0016020">
    <property type="term" value="C:membrane"/>
    <property type="evidence" value="ECO:0007669"/>
    <property type="project" value="InterPro"/>
</dbReference>
<dbReference type="HAMAP" id="MF_00335">
    <property type="entry name" value="RNase_Y"/>
    <property type="match status" value="1"/>
</dbReference>
<evidence type="ECO:0000256" key="1">
    <source>
        <dbReference type="ARBA" id="ARBA00022722"/>
    </source>
</evidence>
<protein>
    <submittedName>
        <fullName evidence="8">FIG002344: Hydrolase (HAD superfamily)</fullName>
    </submittedName>
</protein>
<dbReference type="EMBL" id="FAXA01000249">
    <property type="protein sequence ID" value="CUV02366.1"/>
    <property type="molecule type" value="Genomic_DNA"/>
</dbReference>
<keyword evidence="6" id="KW-1133">Transmembrane helix</keyword>
<dbReference type="AlphaFoldDB" id="A0A160V8Q1"/>